<feature type="transmembrane region" description="Helical" evidence="2">
    <location>
        <begin position="218"/>
        <end position="238"/>
    </location>
</feature>
<evidence type="ECO:0008006" key="5">
    <source>
        <dbReference type="Google" id="ProtNLM"/>
    </source>
</evidence>
<feature type="transmembrane region" description="Helical" evidence="2">
    <location>
        <begin position="86"/>
        <end position="107"/>
    </location>
</feature>
<evidence type="ECO:0000256" key="1">
    <source>
        <dbReference type="SAM" id="MobiDB-lite"/>
    </source>
</evidence>
<feature type="transmembrane region" description="Helical" evidence="2">
    <location>
        <begin position="41"/>
        <end position="65"/>
    </location>
</feature>
<keyword evidence="4" id="KW-1185">Reference proteome</keyword>
<dbReference type="AlphaFoldDB" id="A0AA40F951"/>
<dbReference type="PANTHER" id="PTHR35872:SF1">
    <property type="entry name" value="ALPHA-L-RHAMNOSIDASE C"/>
    <property type="match status" value="1"/>
</dbReference>
<protein>
    <recommendedName>
        <fullName evidence="5">Alpha-l-rhamnosidase c</fullName>
    </recommendedName>
</protein>
<gene>
    <name evidence="3" type="ORF">B0T18DRAFT_315535</name>
</gene>
<dbReference type="Pfam" id="PF11204">
    <property type="entry name" value="DUF2985"/>
    <property type="match status" value="1"/>
</dbReference>
<organism evidence="3 4">
    <name type="scientific">Schizothecium vesticola</name>
    <dbReference type="NCBI Taxonomy" id="314040"/>
    <lineage>
        <taxon>Eukaryota</taxon>
        <taxon>Fungi</taxon>
        <taxon>Dikarya</taxon>
        <taxon>Ascomycota</taxon>
        <taxon>Pezizomycotina</taxon>
        <taxon>Sordariomycetes</taxon>
        <taxon>Sordariomycetidae</taxon>
        <taxon>Sordariales</taxon>
        <taxon>Schizotheciaceae</taxon>
        <taxon>Schizothecium</taxon>
    </lineage>
</organism>
<feature type="compositionally biased region" description="Basic and acidic residues" evidence="1">
    <location>
        <begin position="257"/>
        <end position="267"/>
    </location>
</feature>
<evidence type="ECO:0000256" key="2">
    <source>
        <dbReference type="SAM" id="Phobius"/>
    </source>
</evidence>
<feature type="transmembrane region" description="Helical" evidence="2">
    <location>
        <begin position="191"/>
        <end position="211"/>
    </location>
</feature>
<accession>A0AA40F951</accession>
<sequence>MPGTVEPFDNGYHFPPKFKWQESTVHVLAAFWKYFITPTGFLVVIYCLNVVAWGAMIFFLLLNAAPAMCKPTCDDIDSPRRKWIEYDAQILTALFCVPAFGLVPWRFRDWYYVLKFRCLGDQLAIRKLAAFHNGWFRLRGSQELAVDIGPDNIPPNIEKDRLPFPETKMANPPLTAVRAPATAYWKMDFEVWSMVINTFGQCALCGIMWGMNRYNRPSWATGFLVAFASVVAMAGGYVEFSEGKKVKSVEGVPLKQRDQDRLARDQELGIPHYNNIKDKEPKQKKRKDKSSKA</sequence>
<keyword evidence="2" id="KW-1133">Transmembrane helix</keyword>
<dbReference type="EMBL" id="JAUKUD010000001">
    <property type="protein sequence ID" value="KAK0753485.1"/>
    <property type="molecule type" value="Genomic_DNA"/>
</dbReference>
<evidence type="ECO:0000313" key="4">
    <source>
        <dbReference type="Proteomes" id="UP001172155"/>
    </source>
</evidence>
<feature type="region of interest" description="Disordered" evidence="1">
    <location>
        <begin position="257"/>
        <end position="293"/>
    </location>
</feature>
<evidence type="ECO:0000313" key="3">
    <source>
        <dbReference type="EMBL" id="KAK0753485.1"/>
    </source>
</evidence>
<dbReference type="InterPro" id="IPR021369">
    <property type="entry name" value="DUF2985"/>
</dbReference>
<feature type="compositionally biased region" description="Basic residues" evidence="1">
    <location>
        <begin position="282"/>
        <end position="293"/>
    </location>
</feature>
<keyword evidence="2" id="KW-0812">Transmembrane</keyword>
<comment type="caution">
    <text evidence="3">The sequence shown here is derived from an EMBL/GenBank/DDBJ whole genome shotgun (WGS) entry which is preliminary data.</text>
</comment>
<dbReference type="Proteomes" id="UP001172155">
    <property type="component" value="Unassembled WGS sequence"/>
</dbReference>
<reference evidence="3" key="1">
    <citation type="submission" date="2023-06" db="EMBL/GenBank/DDBJ databases">
        <title>Genome-scale phylogeny and comparative genomics of the fungal order Sordariales.</title>
        <authorList>
            <consortium name="Lawrence Berkeley National Laboratory"/>
            <person name="Hensen N."/>
            <person name="Bonometti L."/>
            <person name="Westerberg I."/>
            <person name="Brannstrom I.O."/>
            <person name="Guillou S."/>
            <person name="Cros-Aarteil S."/>
            <person name="Calhoun S."/>
            <person name="Haridas S."/>
            <person name="Kuo A."/>
            <person name="Mondo S."/>
            <person name="Pangilinan J."/>
            <person name="Riley R."/>
            <person name="LaButti K."/>
            <person name="Andreopoulos B."/>
            <person name="Lipzen A."/>
            <person name="Chen C."/>
            <person name="Yanf M."/>
            <person name="Daum C."/>
            <person name="Ng V."/>
            <person name="Clum A."/>
            <person name="Steindorff A."/>
            <person name="Ohm R."/>
            <person name="Martin F."/>
            <person name="Silar P."/>
            <person name="Natvig D."/>
            <person name="Lalanne C."/>
            <person name="Gautier V."/>
            <person name="Ament-velasquez S.L."/>
            <person name="Kruys A."/>
            <person name="Hutchinson M.I."/>
            <person name="Powell A.J."/>
            <person name="Barry K."/>
            <person name="Miller A.N."/>
            <person name="Grigoriev I.V."/>
            <person name="Debuchy R."/>
            <person name="Gladieux P."/>
            <person name="Thoren M.H."/>
            <person name="Johannesson H."/>
        </authorList>
    </citation>
    <scope>NUCLEOTIDE SEQUENCE</scope>
    <source>
        <strain evidence="3">SMH3187-1</strain>
    </source>
</reference>
<name>A0AA40F951_9PEZI</name>
<keyword evidence="2" id="KW-0472">Membrane</keyword>
<dbReference type="PANTHER" id="PTHR35872">
    <property type="entry name" value="INTEGRAL MEMBRANE PROTEIN (AFU_ORTHOLOGUE AFUA_5G07110)"/>
    <property type="match status" value="1"/>
</dbReference>
<proteinExistence type="predicted"/>